<dbReference type="OrthoDB" id="9808041at2"/>
<evidence type="ECO:0000256" key="6">
    <source>
        <dbReference type="ARBA" id="ARBA00022777"/>
    </source>
</evidence>
<gene>
    <name evidence="10" type="ORF">BCR24_04980</name>
</gene>
<evidence type="ECO:0000256" key="8">
    <source>
        <dbReference type="ARBA" id="ARBA00022909"/>
    </source>
</evidence>
<evidence type="ECO:0000313" key="10">
    <source>
        <dbReference type="EMBL" id="OEG22059.1"/>
    </source>
</evidence>
<evidence type="ECO:0000256" key="4">
    <source>
        <dbReference type="ARBA" id="ARBA00022679"/>
    </source>
</evidence>
<dbReference type="PANTHER" id="PTHR43071">
    <property type="entry name" value="2-AMINO-4-HYDROXY-6-HYDROXYMETHYLDIHYDROPTERIDINE PYROPHOSPHOKINASE"/>
    <property type="match status" value="1"/>
</dbReference>
<comment type="caution">
    <text evidence="10">The sequence shown here is derived from an EMBL/GenBank/DDBJ whole genome shotgun (WGS) entry which is preliminary data.</text>
</comment>
<dbReference type="GO" id="GO:0003848">
    <property type="term" value="F:2-amino-4-hydroxy-6-hydroxymethyldihydropteridine diphosphokinase activity"/>
    <property type="evidence" value="ECO:0007669"/>
    <property type="project" value="UniProtKB-EC"/>
</dbReference>
<dbReference type="PROSITE" id="PS00794">
    <property type="entry name" value="HPPK"/>
    <property type="match status" value="1"/>
</dbReference>
<proteinExistence type="predicted"/>
<evidence type="ECO:0000313" key="11">
    <source>
        <dbReference type="Proteomes" id="UP000094469"/>
    </source>
</evidence>
<evidence type="ECO:0000256" key="2">
    <source>
        <dbReference type="ARBA" id="ARBA00005051"/>
    </source>
</evidence>
<keyword evidence="6 10" id="KW-0418">Kinase</keyword>
<dbReference type="UniPathway" id="UPA00077">
    <property type="reaction ID" value="UER00155"/>
</dbReference>
<dbReference type="NCBIfam" id="TIGR01498">
    <property type="entry name" value="folK"/>
    <property type="match status" value="1"/>
</dbReference>
<comment type="catalytic activity">
    <reaction evidence="1">
        <text>6-hydroxymethyl-7,8-dihydropterin + ATP = (7,8-dihydropterin-6-yl)methyl diphosphate + AMP + H(+)</text>
        <dbReference type="Rhea" id="RHEA:11412"/>
        <dbReference type="ChEBI" id="CHEBI:15378"/>
        <dbReference type="ChEBI" id="CHEBI:30616"/>
        <dbReference type="ChEBI" id="CHEBI:44841"/>
        <dbReference type="ChEBI" id="CHEBI:72950"/>
        <dbReference type="ChEBI" id="CHEBI:456215"/>
        <dbReference type="EC" id="2.7.6.3"/>
    </reaction>
</comment>
<dbReference type="EC" id="2.7.6.3" evidence="3"/>
<dbReference type="InterPro" id="IPR000550">
    <property type="entry name" value="Hppk"/>
</dbReference>
<protein>
    <recommendedName>
        <fullName evidence="3">2-amino-4-hydroxy-6-hydroxymethyldihydropteridine diphosphokinase</fullName>
        <ecNumber evidence="3">2.7.6.3</ecNumber>
    </recommendedName>
</protein>
<dbReference type="EMBL" id="MIKC01000034">
    <property type="protein sequence ID" value="OEG22059.1"/>
    <property type="molecule type" value="Genomic_DNA"/>
</dbReference>
<dbReference type="GO" id="GO:0016301">
    <property type="term" value="F:kinase activity"/>
    <property type="evidence" value="ECO:0007669"/>
    <property type="project" value="UniProtKB-KW"/>
</dbReference>
<keyword evidence="8" id="KW-0289">Folate biosynthesis</keyword>
<evidence type="ECO:0000256" key="1">
    <source>
        <dbReference type="ARBA" id="ARBA00000198"/>
    </source>
</evidence>
<comment type="pathway">
    <text evidence="2">Cofactor biosynthesis; tetrahydrofolate biosynthesis; 2-amino-4-hydroxy-6-hydroxymethyl-7,8-dihydropteridine diphosphate from 7,8-dihydroneopterin triphosphate: step 4/4.</text>
</comment>
<evidence type="ECO:0000256" key="7">
    <source>
        <dbReference type="ARBA" id="ARBA00022840"/>
    </source>
</evidence>
<evidence type="ECO:0000256" key="5">
    <source>
        <dbReference type="ARBA" id="ARBA00022741"/>
    </source>
</evidence>
<dbReference type="Proteomes" id="UP000094469">
    <property type="component" value="Unassembled WGS sequence"/>
</dbReference>
<feature type="domain" description="7,8-dihydro-6-hydroxymethylpterin-pyrophosphokinase" evidence="9">
    <location>
        <begin position="88"/>
        <end position="99"/>
    </location>
</feature>
<dbReference type="GO" id="GO:0005524">
    <property type="term" value="F:ATP binding"/>
    <property type="evidence" value="ECO:0007669"/>
    <property type="project" value="UniProtKB-KW"/>
</dbReference>
<dbReference type="PANTHER" id="PTHR43071:SF1">
    <property type="entry name" value="2-AMINO-4-HYDROXY-6-HYDROXYMETHYLDIHYDROPTERIDINE PYROPHOSPHOKINASE"/>
    <property type="match status" value="1"/>
</dbReference>
<dbReference type="RefSeq" id="WP_069640619.1">
    <property type="nucleotide sequence ID" value="NZ_JAFBEZ010000007.1"/>
</dbReference>
<keyword evidence="11" id="KW-1185">Reference proteome</keyword>
<dbReference type="GO" id="GO:0046656">
    <property type="term" value="P:folic acid biosynthetic process"/>
    <property type="evidence" value="ECO:0007669"/>
    <property type="project" value="UniProtKB-KW"/>
</dbReference>
<dbReference type="SUPFAM" id="SSF55083">
    <property type="entry name" value="6-hydroxymethyl-7,8-dihydropterin pyrophosphokinase, HPPK"/>
    <property type="match status" value="1"/>
</dbReference>
<accession>A0A1E5HAS8</accession>
<evidence type="ECO:0000259" key="9">
    <source>
        <dbReference type="PROSITE" id="PS00794"/>
    </source>
</evidence>
<dbReference type="GO" id="GO:0046654">
    <property type="term" value="P:tetrahydrofolate biosynthetic process"/>
    <property type="evidence" value="ECO:0007669"/>
    <property type="project" value="UniProtKB-UniPathway"/>
</dbReference>
<dbReference type="AlphaFoldDB" id="A0A1E5HAS8"/>
<keyword evidence="5" id="KW-0547">Nucleotide-binding</keyword>
<keyword evidence="7" id="KW-0067">ATP-binding</keyword>
<dbReference type="Pfam" id="PF01288">
    <property type="entry name" value="HPPK"/>
    <property type="match status" value="1"/>
</dbReference>
<evidence type="ECO:0000256" key="3">
    <source>
        <dbReference type="ARBA" id="ARBA00013253"/>
    </source>
</evidence>
<reference evidence="11" key="1">
    <citation type="submission" date="2016-09" db="EMBL/GenBank/DDBJ databases">
        <authorList>
            <person name="Gulvik C.A."/>
        </authorList>
    </citation>
    <scope>NUCLEOTIDE SEQUENCE [LARGE SCALE GENOMIC DNA]</scope>
    <source>
        <strain evidence="11">LMG 26676</strain>
    </source>
</reference>
<dbReference type="InterPro" id="IPR035907">
    <property type="entry name" value="Hppk_sf"/>
</dbReference>
<dbReference type="STRING" id="1131292.BCR24_04980"/>
<organism evidence="10 11">
    <name type="scientific">Enterococcus ureilyticus</name>
    <dbReference type="NCBI Taxonomy" id="1131292"/>
    <lineage>
        <taxon>Bacteria</taxon>
        <taxon>Bacillati</taxon>
        <taxon>Bacillota</taxon>
        <taxon>Bacilli</taxon>
        <taxon>Lactobacillales</taxon>
        <taxon>Enterococcaceae</taxon>
        <taxon>Enterococcus</taxon>
    </lineage>
</organism>
<dbReference type="Gene3D" id="3.30.70.560">
    <property type="entry name" value="7,8-Dihydro-6-hydroxymethylpterin-pyrophosphokinase HPPK"/>
    <property type="match status" value="1"/>
</dbReference>
<sequence length="162" mass="18677">MTIGYLALGSNLGDRLRTLQEAIELLNQDEDIQVLKKSKLYETLPYGDVPQENYYNAVIQIKTTCEPLQLLDKTQAIEKKLGRERLIHWGPRTLDIDILLMNDEKIATERLTIPHKEMLKRSFVLVPLKEVYPEAAFQGKSFDAWITSTGNQAEVWLSKESW</sequence>
<name>A0A1E5HAS8_9ENTE</name>
<dbReference type="CDD" id="cd00483">
    <property type="entry name" value="HPPK"/>
    <property type="match status" value="1"/>
</dbReference>
<keyword evidence="4" id="KW-0808">Transferase</keyword>